<feature type="transmembrane region" description="Helical" evidence="1">
    <location>
        <begin position="264"/>
        <end position="288"/>
    </location>
</feature>
<feature type="transmembrane region" description="Helical" evidence="1">
    <location>
        <begin position="231"/>
        <end position="252"/>
    </location>
</feature>
<feature type="transmembrane region" description="Helical" evidence="1">
    <location>
        <begin position="422"/>
        <end position="439"/>
    </location>
</feature>
<sequence>MATEKSALLGRGAKPTKEEALEAAATEGDLKKLEMQHLINTKDAWTWYRLACMFRFAYMAFLVLMVIVMFSFSTLMEVFFSVFLPSAQVAPGFVVRCIVFLGLLPFLIIWLSYVFEESCRLFMDTLNSSEGSLPNFRLSVAVVIHYIRHHKQMPEDGVGRAITYDPYKDDKPESTDPTPSPQAVQMETEHLIMHPKRRWQLAIRKVIARTNAVIVFGTTAYDGPPIDYSTFVLVDLLCPVLFEITTLTGFVSELVATQSVNEAFYRYLRVGFFTMGFYLFVWMVCHWYSSRNSRMRELVANYHRTRRALEKKISIIIHEETFKSFWLLDLGFRVSHTVKRAVEKAPAWCCCCFQSEKATSADTNDNHGGYHVQLEPSAFERWHKPHTDAIFNPWKRLSLNGRLAALFPAVIVSAYLSLLSFYLGWPLMGFFLIVGAHTIQQRFPQIFGDAFRHFVTAFILVSFVFFTSSFVVGTFVTGGDFKVLPPHIGQPIQVPRVETWGHIPRYAVCNLNQSGLSIVDFILLADAAYGRNTSLQTQMLHERFDGTGLHRWNFTDASDPHLDHQQWFQVDFADINTTVVAIRGTASAADALEDMHYWFGISIMQAANIFVPFLSQLPQDFVVQLLSMNLLEQVTPPPVYTKLMHKVTDLRNAGKHVILTGHSLGGAMAAMVGAKTRTPAVSFSGPGLVYTRGRFHLDEADIRDYVMTIKPVTDIVPRVDVLGGMVQEIECRKTNPLACHGSSTHACELYMTCGDKRNRDWTQAAQCASYMHQQPQPTTTQLTTEL</sequence>
<dbReference type="Pfam" id="PF01764">
    <property type="entry name" value="Lipase_3"/>
    <property type="match status" value="1"/>
</dbReference>
<dbReference type="GO" id="GO:0006629">
    <property type="term" value="P:lipid metabolic process"/>
    <property type="evidence" value="ECO:0007669"/>
    <property type="project" value="InterPro"/>
</dbReference>
<feature type="domain" description="Fungal lipase-type" evidence="2">
    <location>
        <begin position="579"/>
        <end position="691"/>
    </location>
</feature>
<keyword evidence="1" id="KW-0472">Membrane</keyword>
<evidence type="ECO:0000256" key="1">
    <source>
        <dbReference type="SAM" id="Phobius"/>
    </source>
</evidence>
<feature type="transmembrane region" description="Helical" evidence="1">
    <location>
        <begin position="451"/>
        <end position="476"/>
    </location>
</feature>
<dbReference type="InterPro" id="IPR029058">
    <property type="entry name" value="AB_hydrolase_fold"/>
</dbReference>
<feature type="transmembrane region" description="Helical" evidence="1">
    <location>
        <begin position="93"/>
        <end position="115"/>
    </location>
</feature>
<dbReference type="Gene3D" id="3.40.50.1820">
    <property type="entry name" value="alpha/beta hydrolase"/>
    <property type="match status" value="1"/>
</dbReference>
<organism evidence="3 4">
    <name type="scientific">Aphanomyces astaci</name>
    <name type="common">Crayfish plague agent</name>
    <dbReference type="NCBI Taxonomy" id="112090"/>
    <lineage>
        <taxon>Eukaryota</taxon>
        <taxon>Sar</taxon>
        <taxon>Stramenopiles</taxon>
        <taxon>Oomycota</taxon>
        <taxon>Saprolegniomycetes</taxon>
        <taxon>Saprolegniales</taxon>
        <taxon>Verrucalvaceae</taxon>
        <taxon>Aphanomyces</taxon>
    </lineage>
</organism>
<proteinExistence type="predicted"/>
<dbReference type="Proteomes" id="UP000266643">
    <property type="component" value="Unassembled WGS sequence"/>
</dbReference>
<feature type="transmembrane region" description="Helical" evidence="1">
    <location>
        <begin position="56"/>
        <end position="81"/>
    </location>
</feature>
<dbReference type="SUPFAM" id="SSF53474">
    <property type="entry name" value="alpha/beta-Hydrolases"/>
    <property type="match status" value="1"/>
</dbReference>
<gene>
    <name evidence="3" type="ORF">DYB30_009609</name>
</gene>
<name>A0A397CQK7_APHAT</name>
<accession>A0A397CQK7</accession>
<dbReference type="AlphaFoldDB" id="A0A397CQK7"/>
<dbReference type="VEuPathDB" id="FungiDB:H257_18752"/>
<comment type="caution">
    <text evidence="3">The sequence shown here is derived from an EMBL/GenBank/DDBJ whole genome shotgun (WGS) entry which is preliminary data.</text>
</comment>
<dbReference type="PANTHER" id="PTHR45856">
    <property type="entry name" value="ALPHA/BETA-HYDROLASES SUPERFAMILY PROTEIN"/>
    <property type="match status" value="1"/>
</dbReference>
<reference evidence="3 4" key="1">
    <citation type="submission" date="2018-08" db="EMBL/GenBank/DDBJ databases">
        <title>Aphanomyces genome sequencing and annotation.</title>
        <authorList>
            <person name="Minardi D."/>
            <person name="Oidtmann B."/>
            <person name="Van Der Giezen M."/>
            <person name="Studholme D.J."/>
        </authorList>
    </citation>
    <scope>NUCLEOTIDE SEQUENCE [LARGE SCALE GENOMIC DNA]</scope>
    <source>
        <strain evidence="3 4">D2</strain>
    </source>
</reference>
<dbReference type="InterPro" id="IPR002921">
    <property type="entry name" value="Fungal_lipase-type"/>
</dbReference>
<protein>
    <recommendedName>
        <fullName evidence="2">Fungal lipase-type domain-containing protein</fullName>
    </recommendedName>
</protein>
<evidence type="ECO:0000313" key="4">
    <source>
        <dbReference type="Proteomes" id="UP000266643"/>
    </source>
</evidence>
<dbReference type="PANTHER" id="PTHR45856:SF11">
    <property type="entry name" value="FUNGAL LIPASE-LIKE DOMAIN-CONTAINING PROTEIN"/>
    <property type="match status" value="1"/>
</dbReference>
<evidence type="ECO:0000259" key="2">
    <source>
        <dbReference type="Pfam" id="PF01764"/>
    </source>
</evidence>
<keyword evidence="1" id="KW-0812">Transmembrane</keyword>
<dbReference type="EMBL" id="QUTD01007485">
    <property type="protein sequence ID" value="RHY49972.1"/>
    <property type="molecule type" value="Genomic_DNA"/>
</dbReference>
<dbReference type="InterPro" id="IPR051218">
    <property type="entry name" value="Sec_MonoDiacylglyc_Lipase"/>
</dbReference>
<keyword evidence="1" id="KW-1133">Transmembrane helix</keyword>
<evidence type="ECO:0000313" key="3">
    <source>
        <dbReference type="EMBL" id="RHY49972.1"/>
    </source>
</evidence>